<accession>A0A5C0VI10</accession>
<feature type="signal peptide" evidence="1">
    <location>
        <begin position="1"/>
        <end position="22"/>
    </location>
</feature>
<reference evidence="2 3" key="1">
    <citation type="submission" date="2019-08" db="EMBL/GenBank/DDBJ databases">
        <title>Pedobacter sp. nov., isolated from Han river, South Korea.</title>
        <authorList>
            <person name="Lee D.-H."/>
            <person name="Kim Y.-S."/>
            <person name="Hwang E.-M."/>
            <person name="Le Tran T.C."/>
            <person name="Cha C.-J."/>
        </authorList>
    </citation>
    <scope>NUCLEOTIDE SEQUENCE [LARGE SCALE GENOMIC DNA]</scope>
    <source>
        <strain evidence="2 3">CJ43</strain>
    </source>
</reference>
<gene>
    <name evidence="2" type="ORF">FYC62_12280</name>
</gene>
<name>A0A5C0VI10_9SPHI</name>
<protein>
    <recommendedName>
        <fullName evidence="4">Type 1 periplasmic binding fold superfamily protein</fullName>
    </recommendedName>
</protein>
<dbReference type="Proteomes" id="UP000323653">
    <property type="component" value="Chromosome"/>
</dbReference>
<evidence type="ECO:0008006" key="4">
    <source>
        <dbReference type="Google" id="ProtNLM"/>
    </source>
</evidence>
<dbReference type="AlphaFoldDB" id="A0A5C0VI10"/>
<keyword evidence="1" id="KW-0732">Signal</keyword>
<dbReference type="PROSITE" id="PS51257">
    <property type="entry name" value="PROKAR_LIPOPROTEIN"/>
    <property type="match status" value="1"/>
</dbReference>
<keyword evidence="3" id="KW-1185">Reference proteome</keyword>
<proteinExistence type="predicted"/>
<evidence type="ECO:0000313" key="2">
    <source>
        <dbReference type="EMBL" id="QEK52338.1"/>
    </source>
</evidence>
<evidence type="ECO:0000313" key="3">
    <source>
        <dbReference type="Proteomes" id="UP000323653"/>
    </source>
</evidence>
<evidence type="ECO:0000256" key="1">
    <source>
        <dbReference type="SAM" id="SignalP"/>
    </source>
</evidence>
<dbReference type="RefSeq" id="WP_149075137.1">
    <property type="nucleotide sequence ID" value="NZ_CP043329.1"/>
</dbReference>
<organism evidence="2 3">
    <name type="scientific">Pedobacter aquae</name>
    <dbReference type="NCBI Taxonomy" id="2605747"/>
    <lineage>
        <taxon>Bacteria</taxon>
        <taxon>Pseudomonadati</taxon>
        <taxon>Bacteroidota</taxon>
        <taxon>Sphingobacteriia</taxon>
        <taxon>Sphingobacteriales</taxon>
        <taxon>Sphingobacteriaceae</taxon>
        <taxon>Pedobacter</taxon>
    </lineage>
</organism>
<sequence>MKNKFKFLAFAALLVGSISACKKDELPHVHEEELITTVTLRFTNTANANDVVTVTARDIDGDGGNAPVIGALNLRPNTTYNWSVTQILDESESPAEDVREEIVEENYEHLLVYTATPANLITVNITDRDRNNLPVGLTGTATTTTAGTGTLRVTLKHQPNGTKNGTAAPGSTDFEFTFPLNVVNPI</sequence>
<dbReference type="KEGG" id="pej:FYC62_12280"/>
<dbReference type="EMBL" id="CP043329">
    <property type="protein sequence ID" value="QEK52338.1"/>
    <property type="molecule type" value="Genomic_DNA"/>
</dbReference>
<feature type="chain" id="PRO_5022867744" description="Type 1 periplasmic binding fold superfamily protein" evidence="1">
    <location>
        <begin position="23"/>
        <end position="186"/>
    </location>
</feature>